<keyword evidence="2" id="KW-1185">Reference proteome</keyword>
<dbReference type="Proteomes" id="UP000800038">
    <property type="component" value="Unassembled WGS sequence"/>
</dbReference>
<dbReference type="EMBL" id="ML976175">
    <property type="protein sequence ID" value="KAF1936694.1"/>
    <property type="molecule type" value="Genomic_DNA"/>
</dbReference>
<evidence type="ECO:0000313" key="1">
    <source>
        <dbReference type="EMBL" id="KAF1936694.1"/>
    </source>
</evidence>
<proteinExistence type="predicted"/>
<organism evidence="1 2">
    <name type="scientific">Clathrospora elynae</name>
    <dbReference type="NCBI Taxonomy" id="706981"/>
    <lineage>
        <taxon>Eukaryota</taxon>
        <taxon>Fungi</taxon>
        <taxon>Dikarya</taxon>
        <taxon>Ascomycota</taxon>
        <taxon>Pezizomycotina</taxon>
        <taxon>Dothideomycetes</taxon>
        <taxon>Pleosporomycetidae</taxon>
        <taxon>Pleosporales</taxon>
        <taxon>Diademaceae</taxon>
        <taxon>Clathrospora</taxon>
    </lineage>
</organism>
<accession>A0A6A5SAY1</accession>
<feature type="non-terminal residue" evidence="1">
    <location>
        <position position="1"/>
    </location>
</feature>
<dbReference type="AlphaFoldDB" id="A0A6A5SAY1"/>
<dbReference type="OrthoDB" id="10537522at2759"/>
<protein>
    <submittedName>
        <fullName evidence="1">Uncharacterized protein</fullName>
    </submittedName>
</protein>
<evidence type="ECO:0000313" key="2">
    <source>
        <dbReference type="Proteomes" id="UP000800038"/>
    </source>
</evidence>
<name>A0A6A5SAY1_9PLEO</name>
<sequence length="57" mass="6672">NGYGIIYDNHIYAILIDSDPGREYENLESKQEKREFLIIKGEKRERSCLIRDGSVQV</sequence>
<gene>
    <name evidence="1" type="ORF">EJ02DRAFT_358582</name>
</gene>
<reference evidence="1" key="1">
    <citation type="journal article" date="2020" name="Stud. Mycol.">
        <title>101 Dothideomycetes genomes: a test case for predicting lifestyles and emergence of pathogens.</title>
        <authorList>
            <person name="Haridas S."/>
            <person name="Albert R."/>
            <person name="Binder M."/>
            <person name="Bloem J."/>
            <person name="Labutti K."/>
            <person name="Salamov A."/>
            <person name="Andreopoulos B."/>
            <person name="Baker S."/>
            <person name="Barry K."/>
            <person name="Bills G."/>
            <person name="Bluhm B."/>
            <person name="Cannon C."/>
            <person name="Castanera R."/>
            <person name="Culley D."/>
            <person name="Daum C."/>
            <person name="Ezra D."/>
            <person name="Gonzalez J."/>
            <person name="Henrissat B."/>
            <person name="Kuo A."/>
            <person name="Liang C."/>
            <person name="Lipzen A."/>
            <person name="Lutzoni F."/>
            <person name="Magnuson J."/>
            <person name="Mondo S."/>
            <person name="Nolan M."/>
            <person name="Ohm R."/>
            <person name="Pangilinan J."/>
            <person name="Park H.-J."/>
            <person name="Ramirez L."/>
            <person name="Alfaro M."/>
            <person name="Sun H."/>
            <person name="Tritt A."/>
            <person name="Yoshinaga Y."/>
            <person name="Zwiers L.-H."/>
            <person name="Turgeon B."/>
            <person name="Goodwin S."/>
            <person name="Spatafora J."/>
            <person name="Crous P."/>
            <person name="Grigoriev I."/>
        </authorList>
    </citation>
    <scope>NUCLEOTIDE SEQUENCE</scope>
    <source>
        <strain evidence="1">CBS 161.51</strain>
    </source>
</reference>